<evidence type="ECO:0000256" key="4">
    <source>
        <dbReference type="SAM" id="Phobius"/>
    </source>
</evidence>
<evidence type="ECO:0000313" key="7">
    <source>
        <dbReference type="EMBL" id="CAB5037955.1"/>
    </source>
</evidence>
<dbReference type="InterPro" id="IPR004329">
    <property type="entry name" value="CcmE"/>
</dbReference>
<comment type="subcellular location">
    <subcellularLocation>
        <location evidence="1">Membrane</location>
    </subcellularLocation>
</comment>
<reference evidence="5" key="1">
    <citation type="submission" date="2020-05" db="EMBL/GenBank/DDBJ databases">
        <authorList>
            <person name="Chiriac C."/>
            <person name="Salcher M."/>
            <person name="Ghai R."/>
            <person name="Kavagutti S V."/>
        </authorList>
    </citation>
    <scope>NUCLEOTIDE SEQUENCE</scope>
</reference>
<evidence type="ECO:0000313" key="8">
    <source>
        <dbReference type="EMBL" id="CAB5066985.1"/>
    </source>
</evidence>
<evidence type="ECO:0000256" key="3">
    <source>
        <dbReference type="SAM" id="MobiDB-lite"/>
    </source>
</evidence>
<gene>
    <name evidence="5" type="ORF">UFOPK2582_01250</name>
    <name evidence="6" type="ORF">UFOPK3046_00653</name>
    <name evidence="7" type="ORF">UFOPK4173_01467</name>
    <name evidence="8" type="ORF">UFOPK4354_01097</name>
</gene>
<dbReference type="EMBL" id="CAEZXS010000163">
    <property type="protein sequence ID" value="CAB4707490.1"/>
    <property type="molecule type" value="Genomic_DNA"/>
</dbReference>
<dbReference type="EMBL" id="CAFBPW010000196">
    <property type="protein sequence ID" value="CAB5037955.1"/>
    <property type="molecule type" value="Genomic_DNA"/>
</dbReference>
<dbReference type="Gene3D" id="2.40.50.140">
    <property type="entry name" value="Nucleic acid-binding proteins"/>
    <property type="match status" value="1"/>
</dbReference>
<name>A0A6J6Q719_9ZZZZ</name>
<feature type="region of interest" description="Disordered" evidence="3">
    <location>
        <begin position="167"/>
        <end position="187"/>
    </location>
</feature>
<accession>A0A6J6Q719</accession>
<evidence type="ECO:0000256" key="2">
    <source>
        <dbReference type="ARBA" id="ARBA00023136"/>
    </source>
</evidence>
<dbReference type="Pfam" id="PF03100">
    <property type="entry name" value="CcmE"/>
    <property type="match status" value="1"/>
</dbReference>
<dbReference type="AlphaFoldDB" id="A0A6J6Q719"/>
<dbReference type="GO" id="GO:0020037">
    <property type="term" value="F:heme binding"/>
    <property type="evidence" value="ECO:0007669"/>
    <property type="project" value="InterPro"/>
</dbReference>
<dbReference type="InterPro" id="IPR036127">
    <property type="entry name" value="CcmE-like_sf"/>
</dbReference>
<keyword evidence="2 4" id="KW-0472">Membrane</keyword>
<feature type="compositionally biased region" description="Basic and acidic residues" evidence="3">
    <location>
        <begin position="167"/>
        <end position="181"/>
    </location>
</feature>
<proteinExistence type="predicted"/>
<dbReference type="SUPFAM" id="SSF82093">
    <property type="entry name" value="Heme chaperone CcmE"/>
    <property type="match status" value="1"/>
</dbReference>
<organism evidence="5">
    <name type="scientific">freshwater metagenome</name>
    <dbReference type="NCBI Taxonomy" id="449393"/>
    <lineage>
        <taxon>unclassified sequences</taxon>
        <taxon>metagenomes</taxon>
        <taxon>ecological metagenomes</taxon>
    </lineage>
</organism>
<feature type="region of interest" description="Disordered" evidence="3">
    <location>
        <begin position="1"/>
        <end position="26"/>
    </location>
</feature>
<feature type="compositionally biased region" description="Low complexity" evidence="3">
    <location>
        <begin position="1"/>
        <end position="11"/>
    </location>
</feature>
<evidence type="ECO:0000256" key="1">
    <source>
        <dbReference type="ARBA" id="ARBA00004370"/>
    </source>
</evidence>
<evidence type="ECO:0000313" key="6">
    <source>
        <dbReference type="EMBL" id="CAB4802580.1"/>
    </source>
</evidence>
<dbReference type="GO" id="GO:0017004">
    <property type="term" value="P:cytochrome complex assembly"/>
    <property type="evidence" value="ECO:0007669"/>
    <property type="project" value="InterPro"/>
</dbReference>
<keyword evidence="4" id="KW-0812">Transmembrane</keyword>
<dbReference type="GO" id="GO:0005886">
    <property type="term" value="C:plasma membrane"/>
    <property type="evidence" value="ECO:0007669"/>
    <property type="project" value="InterPro"/>
</dbReference>
<dbReference type="GO" id="GO:0017003">
    <property type="term" value="P:protein-heme linkage"/>
    <property type="evidence" value="ECO:0007669"/>
    <property type="project" value="InterPro"/>
</dbReference>
<keyword evidence="4" id="KW-1133">Transmembrane helix</keyword>
<protein>
    <submittedName>
        <fullName evidence="5">Unannotated protein</fullName>
    </submittedName>
</protein>
<dbReference type="EMBL" id="CAFAAQ010000042">
    <property type="protein sequence ID" value="CAB4802580.1"/>
    <property type="molecule type" value="Genomic_DNA"/>
</dbReference>
<dbReference type="InterPro" id="IPR012340">
    <property type="entry name" value="NA-bd_OB-fold"/>
</dbReference>
<sequence length="187" mass="19829">MDVDPSAPDPSLLDDEESADAATPALDITPRRAASTSGSGSKSLRSYVAVGAVVVLIAALGLVLFKGLNNAALFYYNVDEAVAQRQDLGDQRFRMQGNVVDGTIEKSDGAVSFVIAYGDQRLNVVNSGAPPELFDAKIPVILEGQFVGDEFHSDQILIRHDSTYDEKNADRVKKAQADADARSGASG</sequence>
<feature type="transmembrane region" description="Helical" evidence="4">
    <location>
        <begin position="46"/>
        <end position="65"/>
    </location>
</feature>
<dbReference type="EMBL" id="CAFBQW010000115">
    <property type="protein sequence ID" value="CAB5066985.1"/>
    <property type="molecule type" value="Genomic_DNA"/>
</dbReference>
<evidence type="ECO:0000313" key="5">
    <source>
        <dbReference type="EMBL" id="CAB4707490.1"/>
    </source>
</evidence>